<dbReference type="EMBL" id="MU839843">
    <property type="protein sequence ID" value="KAK1751167.1"/>
    <property type="molecule type" value="Genomic_DNA"/>
</dbReference>
<protein>
    <submittedName>
        <fullName evidence="2">Uncharacterized protein</fullName>
    </submittedName>
</protein>
<proteinExistence type="predicted"/>
<accession>A0AAJ0F2I3</accession>
<evidence type="ECO:0000313" key="3">
    <source>
        <dbReference type="Proteomes" id="UP001239445"/>
    </source>
</evidence>
<dbReference type="AlphaFoldDB" id="A0AAJ0F2I3"/>
<keyword evidence="3" id="KW-1185">Reference proteome</keyword>
<dbReference type="Proteomes" id="UP001239445">
    <property type="component" value="Unassembled WGS sequence"/>
</dbReference>
<gene>
    <name evidence="2" type="ORF">QBC47DRAFT_435004</name>
</gene>
<feature type="region of interest" description="Disordered" evidence="1">
    <location>
        <begin position="330"/>
        <end position="350"/>
    </location>
</feature>
<feature type="region of interest" description="Disordered" evidence="1">
    <location>
        <begin position="72"/>
        <end position="105"/>
    </location>
</feature>
<sequence length="350" mass="38378">MLPPVEDTVLQNNPDFAALYNTLTSVVLNPDGSTKNDPAAKERHAVREELKRHRVHAARNNLLIHAISTANPSLLSESKPPPTLGSRRAKPQPRQTSTSTSTSDLPQPLLDLLLLLPPFLQQKTTLSDDQTAVLLNNPPFSDFPTLLPRLAQLISASLHASAVHLARIANPATNPSYVHRTVPSLPSHLSSLTASIGERKTALTQARLSSATTLNRLLQGHAHVLTQLLRLLEAKHGPIARSLESRAAEAALLAQTQNAEVEGLYWKAVREVYSPEVRRALGNYVHHLRDARGRVGEGVRALRGELEGYGVEDGRAKGKERTMREMARVKKEMGKQVDEARADLERLGRA</sequence>
<reference evidence="2" key="1">
    <citation type="submission" date="2023-06" db="EMBL/GenBank/DDBJ databases">
        <title>Genome-scale phylogeny and comparative genomics of the fungal order Sordariales.</title>
        <authorList>
            <consortium name="Lawrence Berkeley National Laboratory"/>
            <person name="Hensen N."/>
            <person name="Bonometti L."/>
            <person name="Westerberg I."/>
            <person name="Brannstrom I.O."/>
            <person name="Guillou S."/>
            <person name="Cros-Aarteil S."/>
            <person name="Calhoun S."/>
            <person name="Haridas S."/>
            <person name="Kuo A."/>
            <person name="Mondo S."/>
            <person name="Pangilinan J."/>
            <person name="Riley R."/>
            <person name="Labutti K."/>
            <person name="Andreopoulos B."/>
            <person name="Lipzen A."/>
            <person name="Chen C."/>
            <person name="Yanf M."/>
            <person name="Daum C."/>
            <person name="Ng V."/>
            <person name="Clum A."/>
            <person name="Steindorff A."/>
            <person name="Ohm R."/>
            <person name="Martin F."/>
            <person name="Silar P."/>
            <person name="Natvig D."/>
            <person name="Lalanne C."/>
            <person name="Gautier V."/>
            <person name="Ament-Velasquez S.L."/>
            <person name="Kruys A."/>
            <person name="Hutchinson M.I."/>
            <person name="Powell A.J."/>
            <person name="Barry K."/>
            <person name="Miller A.N."/>
            <person name="Grigoriev I.V."/>
            <person name="Debuchy R."/>
            <person name="Gladieux P."/>
            <person name="Thoren M.H."/>
            <person name="Johannesson H."/>
        </authorList>
    </citation>
    <scope>NUCLEOTIDE SEQUENCE</scope>
    <source>
        <strain evidence="2">PSN4</strain>
    </source>
</reference>
<evidence type="ECO:0000256" key="1">
    <source>
        <dbReference type="SAM" id="MobiDB-lite"/>
    </source>
</evidence>
<evidence type="ECO:0000313" key="2">
    <source>
        <dbReference type="EMBL" id="KAK1751167.1"/>
    </source>
</evidence>
<name>A0AAJ0F2I3_9PEZI</name>
<organism evidence="2 3">
    <name type="scientific">Echria macrotheca</name>
    <dbReference type="NCBI Taxonomy" id="438768"/>
    <lineage>
        <taxon>Eukaryota</taxon>
        <taxon>Fungi</taxon>
        <taxon>Dikarya</taxon>
        <taxon>Ascomycota</taxon>
        <taxon>Pezizomycotina</taxon>
        <taxon>Sordariomycetes</taxon>
        <taxon>Sordariomycetidae</taxon>
        <taxon>Sordariales</taxon>
        <taxon>Schizotheciaceae</taxon>
        <taxon>Echria</taxon>
    </lineage>
</organism>
<comment type="caution">
    <text evidence="2">The sequence shown here is derived from an EMBL/GenBank/DDBJ whole genome shotgun (WGS) entry which is preliminary data.</text>
</comment>
<feature type="compositionally biased region" description="Low complexity" evidence="1">
    <location>
        <begin position="96"/>
        <end position="105"/>
    </location>
</feature>